<evidence type="ECO:0000313" key="1">
    <source>
        <dbReference type="EMBL" id="EFV05724.1"/>
    </source>
</evidence>
<keyword evidence="2" id="KW-1185">Reference proteome</keyword>
<gene>
    <name evidence="1" type="ORF">HMPREF9420_0142</name>
</gene>
<reference evidence="1 2" key="1">
    <citation type="submission" date="2010-12" db="EMBL/GenBank/DDBJ databases">
        <authorList>
            <person name="Muzny D."/>
            <person name="Qin X."/>
            <person name="Deng J."/>
            <person name="Jiang H."/>
            <person name="Liu Y."/>
            <person name="Qu J."/>
            <person name="Song X.-Z."/>
            <person name="Zhang L."/>
            <person name="Thornton R."/>
            <person name="Coyle M."/>
            <person name="Francisco L."/>
            <person name="Jackson L."/>
            <person name="Javaid M."/>
            <person name="Korchina V."/>
            <person name="Kovar C."/>
            <person name="Mata R."/>
            <person name="Mathew T."/>
            <person name="Ngo R."/>
            <person name="Nguyen L."/>
            <person name="Nguyen N."/>
            <person name="Okwuonu G."/>
            <person name="Ongeri F."/>
            <person name="Pham C."/>
            <person name="Simmons D."/>
            <person name="Wilczek-Boney K."/>
            <person name="Hale W."/>
            <person name="Jakkamsetti A."/>
            <person name="Pham P."/>
            <person name="Ruth R."/>
            <person name="San Lucas F."/>
            <person name="Warren J."/>
            <person name="Zhang J."/>
            <person name="Zhao Z."/>
            <person name="Zhou C."/>
            <person name="Zhu D."/>
            <person name="Lee S."/>
            <person name="Bess C."/>
            <person name="Blankenburg K."/>
            <person name="Forbes L."/>
            <person name="Fu Q."/>
            <person name="Gubbala S."/>
            <person name="Hirani K."/>
            <person name="Jayaseelan J.C."/>
            <person name="Lara F."/>
            <person name="Munidasa M."/>
            <person name="Palculict T."/>
            <person name="Patil S."/>
            <person name="Pu L.-L."/>
            <person name="Saada N."/>
            <person name="Tang L."/>
            <person name="Weissenberger G."/>
            <person name="Zhu Y."/>
            <person name="Hemphill L."/>
            <person name="Shang Y."/>
            <person name="Youmans B."/>
            <person name="Ayvaz T."/>
            <person name="Ross M."/>
            <person name="Santibanez J."/>
            <person name="Aqrawi P."/>
            <person name="Gross S."/>
            <person name="Joshi V."/>
            <person name="Fowler G."/>
            <person name="Nazareth L."/>
            <person name="Reid J."/>
            <person name="Worley K."/>
            <person name="Petrosino J."/>
            <person name="Highlander S."/>
            <person name="Gibbs R."/>
        </authorList>
    </citation>
    <scope>NUCLEOTIDE SEQUENCE [LARGE SCALE GENOMIC DNA]</scope>
    <source>
        <strain evidence="1 2">DSM 15606</strain>
    </source>
</reference>
<dbReference type="EMBL" id="AEQO01000012">
    <property type="protein sequence ID" value="EFV05724.1"/>
    <property type="molecule type" value="Genomic_DNA"/>
</dbReference>
<dbReference type="STRING" id="888832.HMPREF9420_0142"/>
<dbReference type="AlphaFoldDB" id="E6MKX5"/>
<name>E6MKX5_9BACT</name>
<comment type="caution">
    <text evidence="1">The sequence shown here is derived from an EMBL/GenBank/DDBJ whole genome shotgun (WGS) entry which is preliminary data.</text>
</comment>
<sequence>MCYSKLNCYELIRHHTRLLSEKRCKGSLFLGSMQISSKKY</sequence>
<organism evidence="1 2">
    <name type="scientific">Segatella salivae DSM 15606</name>
    <dbReference type="NCBI Taxonomy" id="888832"/>
    <lineage>
        <taxon>Bacteria</taxon>
        <taxon>Pseudomonadati</taxon>
        <taxon>Bacteroidota</taxon>
        <taxon>Bacteroidia</taxon>
        <taxon>Bacteroidales</taxon>
        <taxon>Prevotellaceae</taxon>
        <taxon>Segatella</taxon>
    </lineage>
</organism>
<dbReference type="HOGENOM" id="CLU_3294477_0_0_10"/>
<dbReference type="Proteomes" id="UP000003874">
    <property type="component" value="Unassembled WGS sequence"/>
</dbReference>
<accession>E6MKX5</accession>
<evidence type="ECO:0000313" key="2">
    <source>
        <dbReference type="Proteomes" id="UP000003874"/>
    </source>
</evidence>
<proteinExistence type="predicted"/>
<protein>
    <submittedName>
        <fullName evidence="1">Uncharacterized protein</fullName>
    </submittedName>
</protein>